<protein>
    <recommendedName>
        <fullName evidence="11">Heme response regulator HssR</fullName>
    </recommendedName>
    <alternativeName>
        <fullName evidence="2">Stage 0 sporulation protein A homolog</fullName>
    </alternativeName>
</protein>
<dbReference type="Gene3D" id="1.10.10.10">
    <property type="entry name" value="Winged helix-like DNA-binding domain superfamily/Winged helix DNA-binding domain"/>
    <property type="match status" value="1"/>
</dbReference>
<dbReference type="GO" id="GO:0032993">
    <property type="term" value="C:protein-DNA complex"/>
    <property type="evidence" value="ECO:0007669"/>
    <property type="project" value="TreeGrafter"/>
</dbReference>
<dbReference type="Pfam" id="PF00072">
    <property type="entry name" value="Response_reg"/>
    <property type="match status" value="1"/>
</dbReference>
<dbReference type="InterPro" id="IPR011006">
    <property type="entry name" value="CheY-like_superfamily"/>
</dbReference>
<evidence type="ECO:0000259" key="15">
    <source>
        <dbReference type="PROSITE" id="PS51755"/>
    </source>
</evidence>
<comment type="caution">
    <text evidence="16">The sequence shown here is derived from an EMBL/GenBank/DDBJ whole genome shotgun (WGS) entry which is preliminary data.</text>
</comment>
<evidence type="ECO:0000259" key="14">
    <source>
        <dbReference type="PROSITE" id="PS50110"/>
    </source>
</evidence>
<sequence length="224" mass="25746">MFQIIITDGNRPLRRHLAHLLSRTGYRCYPAASARETLGLLEGIHADLILLDILLPDMDGYEFVRLLRNYQNEMPILILSEKCLIQDVKRGFLAGADDYVGKPADEEELVLRIRALLRRFHKISNPCIRVGSTLLDARTLTVRQEALVHTLPRKEFQLLYKLLSYPEQTFTRGQLLEELWGPATNSMEPTVSVHINRLRKRFAQSPDFHILTVRGLGYKASLRV</sequence>
<evidence type="ECO:0000256" key="9">
    <source>
        <dbReference type="ARBA" id="ARBA00024867"/>
    </source>
</evidence>
<evidence type="ECO:0000256" key="1">
    <source>
        <dbReference type="ARBA" id="ARBA00004496"/>
    </source>
</evidence>
<dbReference type="GO" id="GO:0005829">
    <property type="term" value="C:cytosol"/>
    <property type="evidence" value="ECO:0007669"/>
    <property type="project" value="TreeGrafter"/>
</dbReference>
<dbReference type="PANTHER" id="PTHR48111:SF49">
    <property type="entry name" value="HEME RESPONSE REGULATOR HSSR"/>
    <property type="match status" value="1"/>
</dbReference>
<evidence type="ECO:0000256" key="3">
    <source>
        <dbReference type="ARBA" id="ARBA00022490"/>
    </source>
</evidence>
<evidence type="ECO:0000313" key="17">
    <source>
        <dbReference type="Proteomes" id="UP000824263"/>
    </source>
</evidence>
<evidence type="ECO:0000313" key="16">
    <source>
        <dbReference type="EMBL" id="HIW82797.1"/>
    </source>
</evidence>
<dbReference type="InterPro" id="IPR036388">
    <property type="entry name" value="WH-like_DNA-bd_sf"/>
</dbReference>
<dbReference type="EMBL" id="DXGF01000010">
    <property type="protein sequence ID" value="HIW82797.1"/>
    <property type="molecule type" value="Genomic_DNA"/>
</dbReference>
<keyword evidence="4" id="KW-0805">Transcription regulation</keyword>
<feature type="DNA-binding region" description="OmpR/PhoB-type" evidence="13">
    <location>
        <begin position="125"/>
        <end position="222"/>
    </location>
</feature>
<dbReference type="Pfam" id="PF00486">
    <property type="entry name" value="Trans_reg_C"/>
    <property type="match status" value="1"/>
</dbReference>
<dbReference type="InterPro" id="IPR039420">
    <property type="entry name" value="WalR-like"/>
</dbReference>
<name>A0A9D1UCJ0_9FIRM</name>
<dbReference type="AlphaFoldDB" id="A0A9D1UCJ0"/>
<dbReference type="GO" id="GO:0000976">
    <property type="term" value="F:transcription cis-regulatory region binding"/>
    <property type="evidence" value="ECO:0007669"/>
    <property type="project" value="TreeGrafter"/>
</dbReference>
<dbReference type="CDD" id="cd00383">
    <property type="entry name" value="trans_reg_C"/>
    <property type="match status" value="1"/>
</dbReference>
<dbReference type="PANTHER" id="PTHR48111">
    <property type="entry name" value="REGULATOR OF RPOS"/>
    <property type="match status" value="1"/>
</dbReference>
<evidence type="ECO:0000256" key="6">
    <source>
        <dbReference type="ARBA" id="ARBA00023125"/>
    </source>
</evidence>
<gene>
    <name evidence="16" type="ORF">H9873_00510</name>
</gene>
<keyword evidence="3" id="KW-0963">Cytoplasm</keyword>
<proteinExistence type="predicted"/>
<evidence type="ECO:0000256" key="2">
    <source>
        <dbReference type="ARBA" id="ARBA00018672"/>
    </source>
</evidence>
<evidence type="ECO:0000256" key="7">
    <source>
        <dbReference type="ARBA" id="ARBA00023159"/>
    </source>
</evidence>
<feature type="modified residue" description="4-aspartylphosphate" evidence="12">
    <location>
        <position position="52"/>
    </location>
</feature>
<organism evidence="16 17">
    <name type="scientific">Candidatus Dorea gallistercoris</name>
    <dbReference type="NCBI Taxonomy" id="2838542"/>
    <lineage>
        <taxon>Bacteria</taxon>
        <taxon>Bacillati</taxon>
        <taxon>Bacillota</taxon>
        <taxon>Clostridia</taxon>
        <taxon>Lachnospirales</taxon>
        <taxon>Lachnospiraceae</taxon>
        <taxon>Dorea</taxon>
    </lineage>
</organism>
<comment type="function">
    <text evidence="9">May play the central regulatory role in sporulation. It may be an element of the effector pathway responsible for the activation of sporulation genes in response to nutritional stress. Spo0A may act in concert with spo0H (a sigma factor) to control the expression of some genes that are critical to the sporulation process.</text>
</comment>
<keyword evidence="8" id="KW-0804">Transcription</keyword>
<evidence type="ECO:0000256" key="5">
    <source>
        <dbReference type="ARBA" id="ARBA00023026"/>
    </source>
</evidence>
<keyword evidence="6 13" id="KW-0238">DNA-binding</keyword>
<keyword evidence="12" id="KW-0597">Phosphoprotein</keyword>
<evidence type="ECO:0000256" key="4">
    <source>
        <dbReference type="ARBA" id="ARBA00023015"/>
    </source>
</evidence>
<comment type="subcellular location">
    <subcellularLocation>
        <location evidence="1">Cytoplasm</location>
    </subcellularLocation>
</comment>
<dbReference type="InterPro" id="IPR001789">
    <property type="entry name" value="Sig_transdc_resp-reg_receiver"/>
</dbReference>
<feature type="domain" description="OmpR/PhoB-type" evidence="15">
    <location>
        <begin position="125"/>
        <end position="222"/>
    </location>
</feature>
<comment type="function">
    <text evidence="10">Member of the two-component regulatory system HssS/HssR involved in intracellular heme homeostasis and tempering of staphylococcal virulence. Phosphorylated HssR binds to a direct repeat sequence within hrtAB promoter and activates the expression of hrtAB, an efflux pump, in response to extracellular heme, hemin, hemoglobin or blood.</text>
</comment>
<evidence type="ECO:0000256" key="13">
    <source>
        <dbReference type="PROSITE-ProRule" id="PRU01091"/>
    </source>
</evidence>
<evidence type="ECO:0000256" key="12">
    <source>
        <dbReference type="PROSITE-ProRule" id="PRU00169"/>
    </source>
</evidence>
<accession>A0A9D1UCJ0</accession>
<evidence type="ECO:0000256" key="8">
    <source>
        <dbReference type="ARBA" id="ARBA00023163"/>
    </source>
</evidence>
<dbReference type="SUPFAM" id="SSF52172">
    <property type="entry name" value="CheY-like"/>
    <property type="match status" value="1"/>
</dbReference>
<dbReference type="SMART" id="SM00862">
    <property type="entry name" value="Trans_reg_C"/>
    <property type="match status" value="1"/>
</dbReference>
<reference evidence="16" key="2">
    <citation type="submission" date="2021-04" db="EMBL/GenBank/DDBJ databases">
        <authorList>
            <person name="Gilroy R."/>
        </authorList>
    </citation>
    <scope>NUCLEOTIDE SEQUENCE</scope>
    <source>
        <strain evidence="16">ChiSxjej1B13-11762</strain>
    </source>
</reference>
<keyword evidence="5" id="KW-0843">Virulence</keyword>
<dbReference type="GO" id="GO:0000156">
    <property type="term" value="F:phosphorelay response regulator activity"/>
    <property type="evidence" value="ECO:0007669"/>
    <property type="project" value="TreeGrafter"/>
</dbReference>
<dbReference type="SMART" id="SM00448">
    <property type="entry name" value="REC"/>
    <property type="match status" value="1"/>
</dbReference>
<dbReference type="Gene3D" id="3.40.50.2300">
    <property type="match status" value="1"/>
</dbReference>
<dbReference type="PROSITE" id="PS51755">
    <property type="entry name" value="OMPR_PHOB"/>
    <property type="match status" value="1"/>
</dbReference>
<reference evidence="16" key="1">
    <citation type="journal article" date="2021" name="PeerJ">
        <title>Extensive microbial diversity within the chicken gut microbiome revealed by metagenomics and culture.</title>
        <authorList>
            <person name="Gilroy R."/>
            <person name="Ravi A."/>
            <person name="Getino M."/>
            <person name="Pursley I."/>
            <person name="Horton D.L."/>
            <person name="Alikhan N.F."/>
            <person name="Baker D."/>
            <person name="Gharbi K."/>
            <person name="Hall N."/>
            <person name="Watson M."/>
            <person name="Adriaenssens E.M."/>
            <person name="Foster-Nyarko E."/>
            <person name="Jarju S."/>
            <person name="Secka A."/>
            <person name="Antonio M."/>
            <person name="Oren A."/>
            <person name="Chaudhuri R.R."/>
            <person name="La Ragione R."/>
            <person name="Hildebrand F."/>
            <person name="Pallen M.J."/>
        </authorList>
    </citation>
    <scope>NUCLEOTIDE SEQUENCE</scope>
    <source>
        <strain evidence="16">ChiSxjej1B13-11762</strain>
    </source>
</reference>
<dbReference type="GO" id="GO:0006355">
    <property type="term" value="P:regulation of DNA-templated transcription"/>
    <property type="evidence" value="ECO:0007669"/>
    <property type="project" value="InterPro"/>
</dbReference>
<dbReference type="Gene3D" id="6.10.250.690">
    <property type="match status" value="1"/>
</dbReference>
<dbReference type="Proteomes" id="UP000824263">
    <property type="component" value="Unassembled WGS sequence"/>
</dbReference>
<evidence type="ECO:0000256" key="10">
    <source>
        <dbReference type="ARBA" id="ARBA00037471"/>
    </source>
</evidence>
<keyword evidence="7" id="KW-0010">Activator</keyword>
<evidence type="ECO:0000256" key="11">
    <source>
        <dbReference type="ARBA" id="ARBA00039976"/>
    </source>
</evidence>
<dbReference type="PROSITE" id="PS50110">
    <property type="entry name" value="RESPONSE_REGULATORY"/>
    <property type="match status" value="1"/>
</dbReference>
<dbReference type="InterPro" id="IPR001867">
    <property type="entry name" value="OmpR/PhoB-type_DNA-bd"/>
</dbReference>
<feature type="domain" description="Response regulatory" evidence="14">
    <location>
        <begin position="3"/>
        <end position="117"/>
    </location>
</feature>